<dbReference type="AlphaFoldDB" id="A0A9X3R227"/>
<proteinExistence type="predicted"/>
<sequence>MAALHEMQAAASRDINARFEAMQKEMLAISAAVKTGFPGGDFDGHRRYHELIIEREEQRREFWRGLALHVAKTSTWAMILGIFVYLVPLVGASLKEWLRR</sequence>
<accession>A0A9X3R227</accession>
<name>A0A9X3R227_ALCXX</name>
<dbReference type="Proteomes" id="UP001141992">
    <property type="component" value="Unassembled WGS sequence"/>
</dbReference>
<reference evidence="2" key="1">
    <citation type="submission" date="2022-12" db="EMBL/GenBank/DDBJ databases">
        <authorList>
            <person name="Voronina O.L."/>
            <person name="Kunda M.S."/>
            <person name="Ryzhova N."/>
            <person name="Aksenova E.I."/>
        </authorList>
    </citation>
    <scope>NUCLEOTIDE SEQUENCE</scope>
    <source>
        <strain evidence="2">SCCH136:Ach223948</strain>
    </source>
</reference>
<organism evidence="2 3">
    <name type="scientific">Alcaligenes xylosoxydans xylosoxydans</name>
    <name type="common">Achromobacter xylosoxidans</name>
    <dbReference type="NCBI Taxonomy" id="85698"/>
    <lineage>
        <taxon>Bacteria</taxon>
        <taxon>Pseudomonadati</taxon>
        <taxon>Pseudomonadota</taxon>
        <taxon>Betaproteobacteria</taxon>
        <taxon>Burkholderiales</taxon>
        <taxon>Alcaligenaceae</taxon>
        <taxon>Achromobacter</taxon>
    </lineage>
</organism>
<gene>
    <name evidence="2" type="ORF">O9570_01425</name>
</gene>
<comment type="caution">
    <text evidence="2">The sequence shown here is derived from an EMBL/GenBank/DDBJ whole genome shotgun (WGS) entry which is preliminary data.</text>
</comment>
<keyword evidence="1" id="KW-0812">Transmembrane</keyword>
<evidence type="ECO:0000256" key="1">
    <source>
        <dbReference type="SAM" id="Phobius"/>
    </source>
</evidence>
<dbReference type="RefSeq" id="WP_269863597.1">
    <property type="nucleotide sequence ID" value="NZ_JAPZVI010000001.1"/>
</dbReference>
<evidence type="ECO:0000313" key="3">
    <source>
        <dbReference type="Proteomes" id="UP001141992"/>
    </source>
</evidence>
<feature type="transmembrane region" description="Helical" evidence="1">
    <location>
        <begin position="76"/>
        <end position="94"/>
    </location>
</feature>
<evidence type="ECO:0000313" key="2">
    <source>
        <dbReference type="EMBL" id="MCZ8400081.1"/>
    </source>
</evidence>
<dbReference type="EMBL" id="JAPZVI010000001">
    <property type="protein sequence ID" value="MCZ8400081.1"/>
    <property type="molecule type" value="Genomic_DNA"/>
</dbReference>
<keyword evidence="1" id="KW-0472">Membrane</keyword>
<protein>
    <submittedName>
        <fullName evidence="2">Uncharacterized protein</fullName>
    </submittedName>
</protein>
<keyword evidence="1" id="KW-1133">Transmembrane helix</keyword>